<evidence type="ECO:0000313" key="7">
    <source>
        <dbReference type="EMBL" id="MFC4354500.1"/>
    </source>
</evidence>
<dbReference type="SUPFAM" id="SSF118116">
    <property type="entry name" value="DNA mismatch repair protein MutL"/>
    <property type="match status" value="1"/>
</dbReference>
<dbReference type="CDD" id="cd16926">
    <property type="entry name" value="HATPase_MutL-MLH-PMS-like"/>
    <property type="match status" value="1"/>
</dbReference>
<evidence type="ECO:0000256" key="3">
    <source>
        <dbReference type="ARBA" id="ARBA00023204"/>
    </source>
</evidence>
<dbReference type="PANTHER" id="PTHR10073">
    <property type="entry name" value="DNA MISMATCH REPAIR PROTEIN MLH, PMS, MUTL"/>
    <property type="match status" value="1"/>
</dbReference>
<keyword evidence="8" id="KW-1185">Reference proteome</keyword>
<dbReference type="InterPro" id="IPR038973">
    <property type="entry name" value="MutL/Mlh/Pms-like"/>
</dbReference>
<dbReference type="PANTHER" id="PTHR10073:SF12">
    <property type="entry name" value="DNA MISMATCH REPAIR PROTEIN MLH1"/>
    <property type="match status" value="1"/>
</dbReference>
<proteinExistence type="inferred from homology"/>
<dbReference type="InterPro" id="IPR014762">
    <property type="entry name" value="DNA_mismatch_repair_CS"/>
</dbReference>
<dbReference type="EMBL" id="JBHSEF010000011">
    <property type="protein sequence ID" value="MFC4354500.1"/>
    <property type="molecule type" value="Genomic_DNA"/>
</dbReference>
<dbReference type="Proteomes" id="UP001595733">
    <property type="component" value="Unassembled WGS sequence"/>
</dbReference>
<comment type="function">
    <text evidence="4">This protein is involved in the repair of mismatches in DNA. It is required for dam-dependent methyl-directed DNA mismatch repair. May act as a 'molecular matchmaker', a protein that promotes the formation of a stable complex between two or more DNA-binding proteins in an ATP-dependent manner without itself being part of a final effector complex.</text>
</comment>
<protein>
    <recommendedName>
        <fullName evidence="4">DNA mismatch repair protein MutL</fullName>
    </recommendedName>
</protein>
<dbReference type="CDD" id="cd00782">
    <property type="entry name" value="MutL_Trans"/>
    <property type="match status" value="1"/>
</dbReference>
<dbReference type="InterPro" id="IPR014790">
    <property type="entry name" value="MutL_C"/>
</dbReference>
<dbReference type="SMART" id="SM01340">
    <property type="entry name" value="DNA_mis_repair"/>
    <property type="match status" value="1"/>
</dbReference>
<dbReference type="Pfam" id="PF01119">
    <property type="entry name" value="DNA_mis_repair"/>
    <property type="match status" value="1"/>
</dbReference>
<dbReference type="InterPro" id="IPR020568">
    <property type="entry name" value="Ribosomal_Su5_D2-typ_SF"/>
</dbReference>
<dbReference type="InterPro" id="IPR014721">
    <property type="entry name" value="Ribsml_uS5_D2-typ_fold_subgr"/>
</dbReference>
<name>A0ABV8UTC2_9BACL</name>
<evidence type="ECO:0000259" key="6">
    <source>
        <dbReference type="SMART" id="SM01340"/>
    </source>
</evidence>
<dbReference type="InterPro" id="IPR036890">
    <property type="entry name" value="HATPase_C_sf"/>
</dbReference>
<dbReference type="SMART" id="SM00853">
    <property type="entry name" value="MutL_C"/>
    <property type="match status" value="1"/>
</dbReference>
<evidence type="ECO:0000256" key="1">
    <source>
        <dbReference type="ARBA" id="ARBA00006082"/>
    </source>
</evidence>
<evidence type="ECO:0000313" key="8">
    <source>
        <dbReference type="Proteomes" id="UP001595733"/>
    </source>
</evidence>
<dbReference type="InterPro" id="IPR042120">
    <property type="entry name" value="MutL_C_dimsub"/>
</dbReference>
<dbReference type="HAMAP" id="MF_00149">
    <property type="entry name" value="DNA_mis_repair"/>
    <property type="match status" value="1"/>
</dbReference>
<dbReference type="PROSITE" id="PS00058">
    <property type="entry name" value="DNA_MISMATCH_REPAIR_1"/>
    <property type="match status" value="1"/>
</dbReference>
<evidence type="ECO:0000259" key="5">
    <source>
        <dbReference type="SMART" id="SM00853"/>
    </source>
</evidence>
<dbReference type="Gene3D" id="3.30.230.10">
    <property type="match status" value="1"/>
</dbReference>
<dbReference type="InterPro" id="IPR020667">
    <property type="entry name" value="DNA_mismatch_repair_MutL"/>
</dbReference>
<evidence type="ECO:0000256" key="4">
    <source>
        <dbReference type="HAMAP-Rule" id="MF_00149"/>
    </source>
</evidence>
<comment type="similarity">
    <text evidence="1 4">Belongs to the DNA mismatch repair MutL/HexB family.</text>
</comment>
<keyword evidence="2 4" id="KW-0227">DNA damage</keyword>
<dbReference type="GO" id="GO:0004519">
    <property type="term" value="F:endonuclease activity"/>
    <property type="evidence" value="ECO:0007669"/>
    <property type="project" value="UniProtKB-KW"/>
</dbReference>
<comment type="caution">
    <text evidence="7">The sequence shown here is derived from an EMBL/GenBank/DDBJ whole genome shotgun (WGS) entry which is preliminary data.</text>
</comment>
<keyword evidence="7" id="KW-0255">Endonuclease</keyword>
<dbReference type="Pfam" id="PF08676">
    <property type="entry name" value="MutL_C"/>
    <property type="match status" value="1"/>
</dbReference>
<accession>A0ABV8UTC2</accession>
<keyword evidence="7" id="KW-0378">Hydrolase</keyword>
<evidence type="ECO:0000256" key="2">
    <source>
        <dbReference type="ARBA" id="ARBA00022763"/>
    </source>
</evidence>
<dbReference type="SUPFAM" id="SSF54211">
    <property type="entry name" value="Ribosomal protein S5 domain 2-like"/>
    <property type="match status" value="1"/>
</dbReference>
<feature type="domain" description="DNA mismatch repair protein S5" evidence="6">
    <location>
        <begin position="208"/>
        <end position="326"/>
    </location>
</feature>
<feature type="domain" description="MutL C-terminal dimerisation" evidence="5">
    <location>
        <begin position="409"/>
        <end position="552"/>
    </location>
</feature>
<dbReference type="InterPro" id="IPR013507">
    <property type="entry name" value="DNA_mismatch_S5_2-like"/>
</dbReference>
<keyword evidence="7" id="KW-0540">Nuclease</keyword>
<sequence length="596" mass="67335">MPNIHIMDERLSNKIAAGEVVERPSSVVKELVENAIDAKSTSIQVDLVEAGLMKIQVTDNGVGMDREDALLAFSRHATSKLLSEHDLFRIRSLGFRGEALASIAAVSKVFMQTSTGEEQGTIVRIEGGKLLETADGPLRKGTIFRVEQLFYNTPARLKYVKTIQTELGHSIDLMNRLALSHPDVAFTLTHNEQTLLQTTGRGNLQQVASSVYGVAAAKQMVPFHSSNEDFEVSGLTSQPTVNRASKNYISLFINGRWVRHFGIIRAIEEAYHTFLPIGRFPITLLSIKTDPILTDVNVHPSKHQVRLSKEKELELLITKTLRDIVRGEQEIPKVVIPKPKTVSSQPNFFESIPSGQQEAVHEIKESIHQDPEPINSREVSSPIIEERLSEELSAKDIVPSAPQLPYLEIVGQIHGTYIVAQAEDGFYLLDQHAAQERIKYEFYRDKVGEVNHHERQTLLLPLTFHFTLDEAVRLKANREQLEAVGVVLEEFGDASFVVREYPTWFPKNQERIVIEKMIELVLDQKQIQVAKLREEAAILMSCKLSIKANHYLTKDQMHALIEDLRTCEQPYTCPHGRPVAIHFSSYDTEKMFKRIM</sequence>
<dbReference type="NCBIfam" id="TIGR00585">
    <property type="entry name" value="mutl"/>
    <property type="match status" value="1"/>
</dbReference>
<reference evidence="8" key="1">
    <citation type="journal article" date="2019" name="Int. J. Syst. Evol. Microbiol.">
        <title>The Global Catalogue of Microorganisms (GCM) 10K type strain sequencing project: providing services to taxonomists for standard genome sequencing and annotation.</title>
        <authorList>
            <consortium name="The Broad Institute Genomics Platform"/>
            <consortium name="The Broad Institute Genome Sequencing Center for Infectious Disease"/>
            <person name="Wu L."/>
            <person name="Ma J."/>
        </authorList>
    </citation>
    <scope>NUCLEOTIDE SEQUENCE [LARGE SCALE GENOMIC DNA]</scope>
    <source>
        <strain evidence="8">CCUG 50353</strain>
    </source>
</reference>
<organism evidence="7 8">
    <name type="scientific">Chryseomicrobium palamuruense</name>
    <dbReference type="NCBI Taxonomy" id="682973"/>
    <lineage>
        <taxon>Bacteria</taxon>
        <taxon>Bacillati</taxon>
        <taxon>Bacillota</taxon>
        <taxon>Bacilli</taxon>
        <taxon>Bacillales</taxon>
        <taxon>Caryophanaceae</taxon>
        <taxon>Chryseomicrobium</taxon>
    </lineage>
</organism>
<dbReference type="InterPro" id="IPR037198">
    <property type="entry name" value="MutL_C_sf"/>
</dbReference>
<dbReference type="SUPFAM" id="SSF55874">
    <property type="entry name" value="ATPase domain of HSP90 chaperone/DNA topoisomerase II/histidine kinase"/>
    <property type="match status" value="1"/>
</dbReference>
<gene>
    <name evidence="4 7" type="primary">mutL</name>
    <name evidence="7" type="ORF">ACFO0S_05330</name>
</gene>
<dbReference type="InterPro" id="IPR002099">
    <property type="entry name" value="MutL/Mlh/PMS"/>
</dbReference>
<dbReference type="Gene3D" id="3.30.1370.100">
    <property type="entry name" value="MutL, C-terminal domain, regulatory subdomain"/>
    <property type="match status" value="1"/>
</dbReference>
<dbReference type="RefSeq" id="WP_378140778.1">
    <property type="nucleotide sequence ID" value="NZ_JBHSEF010000011.1"/>
</dbReference>
<dbReference type="Gene3D" id="3.30.1540.20">
    <property type="entry name" value="MutL, C-terminal domain, dimerisation subdomain"/>
    <property type="match status" value="1"/>
</dbReference>
<dbReference type="Pfam" id="PF13589">
    <property type="entry name" value="HATPase_c_3"/>
    <property type="match status" value="1"/>
</dbReference>
<dbReference type="InterPro" id="IPR042121">
    <property type="entry name" value="MutL_C_regsub"/>
</dbReference>
<keyword evidence="3 4" id="KW-0234">DNA repair</keyword>
<dbReference type="Gene3D" id="3.30.565.10">
    <property type="entry name" value="Histidine kinase-like ATPase, C-terminal domain"/>
    <property type="match status" value="1"/>
</dbReference>